<evidence type="ECO:0000313" key="5">
    <source>
        <dbReference type="Proteomes" id="UP001056012"/>
    </source>
</evidence>
<feature type="signal peptide" evidence="3">
    <location>
        <begin position="1"/>
        <end position="18"/>
    </location>
</feature>
<dbReference type="Proteomes" id="UP001056012">
    <property type="component" value="Chromosome 2"/>
</dbReference>
<keyword evidence="5" id="KW-1185">Reference proteome</keyword>
<evidence type="ECO:0000256" key="3">
    <source>
        <dbReference type="SAM" id="SignalP"/>
    </source>
</evidence>
<dbReference type="OrthoDB" id="5337308at2759"/>
<proteinExistence type="predicted"/>
<dbReference type="VEuPathDB" id="FungiDB:yc1106_02081"/>
<feature type="transmembrane region" description="Helical" evidence="2">
    <location>
        <begin position="382"/>
        <end position="405"/>
    </location>
</feature>
<evidence type="ECO:0000256" key="1">
    <source>
        <dbReference type="SAM" id="MobiDB-lite"/>
    </source>
</evidence>
<keyword evidence="3" id="KW-0732">Signal</keyword>
<feature type="transmembrane region" description="Helical" evidence="2">
    <location>
        <begin position="482"/>
        <end position="499"/>
    </location>
</feature>
<feature type="chain" id="PRO_5040463390" evidence="3">
    <location>
        <begin position="19"/>
        <end position="563"/>
    </location>
</feature>
<evidence type="ECO:0000256" key="2">
    <source>
        <dbReference type="SAM" id="Phobius"/>
    </source>
</evidence>
<reference evidence="4" key="1">
    <citation type="submission" date="2021-12" db="EMBL/GenBank/DDBJ databases">
        <title>Curvularia clavata genome.</title>
        <authorList>
            <person name="Cao Y."/>
        </authorList>
    </citation>
    <scope>NUCLEOTIDE SEQUENCE</scope>
    <source>
        <strain evidence="4">Yc1106</strain>
    </source>
</reference>
<keyword evidence="2" id="KW-0472">Membrane</keyword>
<feature type="transmembrane region" description="Helical" evidence="2">
    <location>
        <begin position="451"/>
        <end position="470"/>
    </location>
</feature>
<gene>
    <name evidence="4" type="ORF">yc1106_02081</name>
</gene>
<dbReference type="AlphaFoldDB" id="A0A9Q8Z313"/>
<feature type="compositionally biased region" description="Basic and acidic residues" evidence="1">
    <location>
        <begin position="550"/>
        <end position="563"/>
    </location>
</feature>
<name>A0A9Q8Z313_CURCL</name>
<sequence>MKSHIIASIAARMLLVTARVIEKPKVWPMPDTNDLRPATAFWDDDYASESEWKIYTAKGGALMCGLSGSDETAGILLKDTRTPTSASSIFTSNFKNTLATWHWRHVNPASFSCSFSTHWQFPNAMRSLGISGTSVAEGGDNTCYRVEHWDPEMRDEHGNQIPAVNQWYSVPGVERKYRATKAHYEFGLNFRGGALFAMFLESPQAAARSLWYSNQKSPSKDDLPLLRAFSDVLWGFWAQDNPDVRNVRFFFMIGISNDVSNRIIASCLRDVEATLGVWPGTSFEAESEQGHALIGSPNGAAFAYFLMQHKAQLGQKTITKITVFRPENGDDNDFVDASLCFHVEEGGQAAVEEKRSLGKDGEQSIFNMILTRSDLAAYERPLRVLTLLTTVLATPLLIATTVISLNSYSWYYYRSVTTFCFGYIPLALTALASSLSLVYQKKHGKAPEGRFFFVDGLATLGYLGVLIPIWGVEIGKLRAPGFGLLAGYTTAPMIVNISFTTTESRVQETTQGGEGYSLLRGEEYLDVDADAEHYTEIHTRTSEEQILPESESKEKSKKPMIEV</sequence>
<feature type="transmembrane region" description="Helical" evidence="2">
    <location>
        <begin position="411"/>
        <end position="439"/>
    </location>
</feature>
<dbReference type="EMBL" id="CP089275">
    <property type="protein sequence ID" value="USP74807.1"/>
    <property type="molecule type" value="Genomic_DNA"/>
</dbReference>
<accession>A0A9Q8Z313</accession>
<keyword evidence="2" id="KW-0812">Transmembrane</keyword>
<feature type="region of interest" description="Disordered" evidence="1">
    <location>
        <begin position="538"/>
        <end position="563"/>
    </location>
</feature>
<organism evidence="4 5">
    <name type="scientific">Curvularia clavata</name>
    <dbReference type="NCBI Taxonomy" id="95742"/>
    <lineage>
        <taxon>Eukaryota</taxon>
        <taxon>Fungi</taxon>
        <taxon>Dikarya</taxon>
        <taxon>Ascomycota</taxon>
        <taxon>Pezizomycotina</taxon>
        <taxon>Dothideomycetes</taxon>
        <taxon>Pleosporomycetidae</taxon>
        <taxon>Pleosporales</taxon>
        <taxon>Pleosporineae</taxon>
        <taxon>Pleosporaceae</taxon>
        <taxon>Curvularia</taxon>
    </lineage>
</organism>
<keyword evidence="2" id="KW-1133">Transmembrane helix</keyword>
<protein>
    <submittedName>
        <fullName evidence="4">Uncharacterized protein</fullName>
    </submittedName>
</protein>
<evidence type="ECO:0000313" key="4">
    <source>
        <dbReference type="EMBL" id="USP74807.1"/>
    </source>
</evidence>